<keyword evidence="2" id="KW-1185">Reference proteome</keyword>
<dbReference type="EMBL" id="OU896716">
    <property type="protein sequence ID" value="CAG9814255.1"/>
    <property type="molecule type" value="Genomic_DNA"/>
</dbReference>
<evidence type="ECO:0000313" key="1">
    <source>
        <dbReference type="EMBL" id="CAG9814255.1"/>
    </source>
</evidence>
<dbReference type="Proteomes" id="UP001153737">
    <property type="component" value="Chromosome 10"/>
</dbReference>
<reference evidence="1" key="2">
    <citation type="submission" date="2022-10" db="EMBL/GenBank/DDBJ databases">
        <authorList>
            <consortium name="ENA_rothamsted_submissions"/>
            <consortium name="culmorum"/>
            <person name="King R."/>
        </authorList>
    </citation>
    <scope>NUCLEOTIDE SEQUENCE</scope>
</reference>
<evidence type="ECO:0000313" key="2">
    <source>
        <dbReference type="Proteomes" id="UP001153737"/>
    </source>
</evidence>
<proteinExistence type="predicted"/>
<name>A0A9N9X0J9_PHACE</name>
<dbReference type="AlphaFoldDB" id="A0A9N9X0J9"/>
<gene>
    <name evidence="1" type="ORF">PHAECO_LOCUS1842</name>
</gene>
<sequence>MQQQSDQPTKGSLYPALQRARLQLSIWTSSHIPRRELLNPTDFGWLSDGAGQLIPVFCTENCAPPGILNLVRCGCRKNKCDTEHFKCVTNKSPCTEM</sequence>
<protein>
    <submittedName>
        <fullName evidence="1">Uncharacterized protein</fullName>
    </submittedName>
</protein>
<dbReference type="OrthoDB" id="5987475at2759"/>
<reference evidence="1" key="1">
    <citation type="submission" date="2022-01" db="EMBL/GenBank/DDBJ databases">
        <authorList>
            <person name="King R."/>
        </authorList>
    </citation>
    <scope>NUCLEOTIDE SEQUENCE</scope>
</reference>
<accession>A0A9N9X0J9</accession>
<organism evidence="1 2">
    <name type="scientific">Phaedon cochleariae</name>
    <name type="common">Mustard beetle</name>
    <dbReference type="NCBI Taxonomy" id="80249"/>
    <lineage>
        <taxon>Eukaryota</taxon>
        <taxon>Metazoa</taxon>
        <taxon>Ecdysozoa</taxon>
        <taxon>Arthropoda</taxon>
        <taxon>Hexapoda</taxon>
        <taxon>Insecta</taxon>
        <taxon>Pterygota</taxon>
        <taxon>Neoptera</taxon>
        <taxon>Endopterygota</taxon>
        <taxon>Coleoptera</taxon>
        <taxon>Polyphaga</taxon>
        <taxon>Cucujiformia</taxon>
        <taxon>Chrysomeloidea</taxon>
        <taxon>Chrysomelidae</taxon>
        <taxon>Chrysomelinae</taxon>
        <taxon>Chrysomelini</taxon>
        <taxon>Phaedon</taxon>
    </lineage>
</organism>